<comment type="function">
    <text evidence="1">Flagellum-specific muramidase which hydrolyzes the peptidoglycan layer to assemble the rod structure in the periplasmic space.</text>
</comment>
<feature type="domain" description="Mannosyl-glycoprotein endo-beta-N-acetylglucosamidase-like" evidence="11">
    <location>
        <begin position="133"/>
        <end position="287"/>
    </location>
</feature>
<accession>A0A809R3X2</accession>
<dbReference type="GO" id="GO:0016798">
    <property type="term" value="F:hydrolase activity, acting on glycosyl bonds"/>
    <property type="evidence" value="ECO:0007669"/>
    <property type="project" value="UniProtKB-KW"/>
</dbReference>
<keyword evidence="8" id="KW-0326">Glycosidase</keyword>
<dbReference type="GO" id="GO:0044780">
    <property type="term" value="P:bacterial-type flagellum assembly"/>
    <property type="evidence" value="ECO:0007669"/>
    <property type="project" value="InterPro"/>
</dbReference>
<dbReference type="PANTHER" id="PTHR33308:SF9">
    <property type="entry name" value="PEPTIDOGLYCAN HYDROLASE FLGJ"/>
    <property type="match status" value="1"/>
</dbReference>
<dbReference type="EMBL" id="AP021857">
    <property type="protein sequence ID" value="BBO21418.1"/>
    <property type="molecule type" value="Genomic_DNA"/>
</dbReference>
<evidence type="ECO:0000256" key="4">
    <source>
        <dbReference type="ARBA" id="ARBA00007974"/>
    </source>
</evidence>
<dbReference type="InterPro" id="IPR051056">
    <property type="entry name" value="Glycosyl_Hydrolase_73"/>
</dbReference>
<dbReference type="Pfam" id="PF10135">
    <property type="entry name" value="Rod-binding"/>
    <property type="match status" value="1"/>
</dbReference>
<comment type="similarity">
    <text evidence="3">In the N-terminal section; belongs to the FlgJ family.</text>
</comment>
<gene>
    <name evidence="12" type="ORF">DSYM_21170</name>
</gene>
<dbReference type="InterPro" id="IPR019301">
    <property type="entry name" value="Flagellar_prot_FlgJ_N"/>
</dbReference>
<dbReference type="SMART" id="SM00047">
    <property type="entry name" value="LYZ2"/>
    <property type="match status" value="1"/>
</dbReference>
<dbReference type="InterPro" id="IPR002901">
    <property type="entry name" value="MGlyc_endo_b_GlcNAc-like_dom"/>
</dbReference>
<dbReference type="GO" id="GO:0042597">
    <property type="term" value="C:periplasmic space"/>
    <property type="evidence" value="ECO:0007669"/>
    <property type="project" value="UniProtKB-SubCell"/>
</dbReference>
<dbReference type="Proteomes" id="UP000662914">
    <property type="component" value="Chromosome"/>
</dbReference>
<proteinExistence type="inferred from homology"/>
<dbReference type="Gene3D" id="2.10.70.40">
    <property type="entry name" value="peptidoglycan hydrolase"/>
    <property type="match status" value="1"/>
</dbReference>
<organism evidence="12 13">
    <name type="scientific">Candidatus Desulfobacillus denitrificans</name>
    <dbReference type="NCBI Taxonomy" id="2608985"/>
    <lineage>
        <taxon>Bacteria</taxon>
        <taxon>Pseudomonadati</taxon>
        <taxon>Pseudomonadota</taxon>
        <taxon>Betaproteobacteria</taxon>
        <taxon>Candidatus Desulfobacillus</taxon>
    </lineage>
</organism>
<evidence type="ECO:0000256" key="3">
    <source>
        <dbReference type="ARBA" id="ARBA00006880"/>
    </source>
</evidence>
<evidence type="ECO:0000256" key="10">
    <source>
        <dbReference type="ARBA" id="ARBA00030835"/>
    </source>
</evidence>
<keyword evidence="12" id="KW-0969">Cilium</keyword>
<evidence type="ECO:0000256" key="8">
    <source>
        <dbReference type="ARBA" id="ARBA00023295"/>
    </source>
</evidence>
<keyword evidence="9" id="KW-0961">Cell wall biogenesis/degradation</keyword>
<evidence type="ECO:0000313" key="13">
    <source>
        <dbReference type="Proteomes" id="UP000662914"/>
    </source>
</evidence>
<dbReference type="KEGG" id="ddz:DSYM_21170"/>
<evidence type="ECO:0000256" key="7">
    <source>
        <dbReference type="ARBA" id="ARBA00022801"/>
    </source>
</evidence>
<protein>
    <recommendedName>
        <fullName evidence="5">Peptidoglycan hydrolase FlgJ</fullName>
    </recommendedName>
    <alternativeName>
        <fullName evidence="10">Muramidase FlgJ</fullName>
    </alternativeName>
</protein>
<keyword evidence="7" id="KW-0378">Hydrolase</keyword>
<reference evidence="12" key="1">
    <citation type="journal article" name="DNA Res.">
        <title>The physiological potential of anammox bacteria as revealed by their core genome structure.</title>
        <authorList>
            <person name="Okubo T."/>
            <person name="Toyoda A."/>
            <person name="Fukuhara K."/>
            <person name="Uchiyama I."/>
            <person name="Harigaya Y."/>
            <person name="Kuroiwa M."/>
            <person name="Suzuki T."/>
            <person name="Murakami Y."/>
            <person name="Suwa Y."/>
            <person name="Takami H."/>
        </authorList>
    </citation>
    <scope>NUCLEOTIDE SEQUENCE</scope>
    <source>
        <strain evidence="12">317325-3</strain>
    </source>
</reference>
<dbReference type="GO" id="GO:0071555">
    <property type="term" value="P:cell wall organization"/>
    <property type="evidence" value="ECO:0007669"/>
    <property type="project" value="UniProtKB-KW"/>
</dbReference>
<name>A0A809R3X2_9PROT</name>
<dbReference type="NCBIfam" id="TIGR02541">
    <property type="entry name" value="flagell_FlgJ"/>
    <property type="match status" value="1"/>
</dbReference>
<evidence type="ECO:0000313" key="12">
    <source>
        <dbReference type="EMBL" id="BBO21418.1"/>
    </source>
</evidence>
<dbReference type="Pfam" id="PF01832">
    <property type="entry name" value="Glucosaminidase"/>
    <property type="match status" value="1"/>
</dbReference>
<dbReference type="PANTHER" id="PTHR33308">
    <property type="entry name" value="PEPTIDOGLYCAN HYDROLASE FLGJ"/>
    <property type="match status" value="1"/>
</dbReference>
<keyword evidence="12" id="KW-0282">Flagellum</keyword>
<dbReference type="InterPro" id="IPR013377">
    <property type="entry name" value="FlgJ"/>
</dbReference>
<keyword evidence="12" id="KW-0966">Cell projection</keyword>
<dbReference type="Gene3D" id="1.10.530.10">
    <property type="match status" value="1"/>
</dbReference>
<evidence type="ECO:0000256" key="1">
    <source>
        <dbReference type="ARBA" id="ARBA00002954"/>
    </source>
</evidence>
<evidence type="ECO:0000256" key="2">
    <source>
        <dbReference type="ARBA" id="ARBA00004418"/>
    </source>
</evidence>
<evidence type="ECO:0000256" key="9">
    <source>
        <dbReference type="ARBA" id="ARBA00023316"/>
    </source>
</evidence>
<comment type="subcellular location">
    <subcellularLocation>
        <location evidence="2">Periplasm</location>
    </subcellularLocation>
</comment>
<sequence>MLPGDIANQLAIDVNTLAQTRRLAKEDPRAAMKSAAQQFEAVFLQMVLKAMRDASPKEGLFDSEQSRLYQSLLDQQLSQTLSAKGSTGLAALIEQQLSRGMDAGQPLPLPPAAAGERAGAGGRPDIAVAPPLTPNAVPAPAREFVDRLWPHAGEASRATGIPAHFMIAQAALETGWGRAELRFADGTPTYNLFGIKAGRTWQGAVAEATTTEYGNGAAQKTVERFRAYSSYAEAFRDYAGLLASNPRYAEVLHQKDAAGFARGLQKAGYATDPMYAAKLERIIGGQALRGGLVG</sequence>
<dbReference type="GO" id="GO:0004040">
    <property type="term" value="F:amidase activity"/>
    <property type="evidence" value="ECO:0007669"/>
    <property type="project" value="InterPro"/>
</dbReference>
<evidence type="ECO:0000256" key="5">
    <source>
        <dbReference type="ARBA" id="ARBA00013433"/>
    </source>
</evidence>
<evidence type="ECO:0000256" key="6">
    <source>
        <dbReference type="ARBA" id="ARBA00022764"/>
    </source>
</evidence>
<comment type="similarity">
    <text evidence="4">In the C-terminal section; belongs to the glycosyl hydrolase 73 family.</text>
</comment>
<evidence type="ECO:0000259" key="11">
    <source>
        <dbReference type="SMART" id="SM00047"/>
    </source>
</evidence>
<dbReference type="PRINTS" id="PR01002">
    <property type="entry name" value="FLGFLGJ"/>
</dbReference>
<keyword evidence="6" id="KW-0574">Periplasm</keyword>
<dbReference type="GO" id="GO:0071973">
    <property type="term" value="P:bacterial-type flagellum-dependent cell motility"/>
    <property type="evidence" value="ECO:0007669"/>
    <property type="project" value="TreeGrafter"/>
</dbReference>
<dbReference type="AlphaFoldDB" id="A0A809R3X2"/>